<keyword evidence="2" id="KW-0808">Transferase</keyword>
<dbReference type="Pfam" id="PF00535">
    <property type="entry name" value="Glycos_transf_2"/>
    <property type="match status" value="1"/>
</dbReference>
<dbReference type="PANTHER" id="PTHR22916:SF65">
    <property type="entry name" value="SLR1065 PROTEIN"/>
    <property type="match status" value="1"/>
</dbReference>
<dbReference type="EMBL" id="CP055156">
    <property type="protein sequence ID" value="QNF32330.1"/>
    <property type="molecule type" value="Genomic_DNA"/>
</dbReference>
<feature type="domain" description="Glycosyltransferase 2-like" evidence="1">
    <location>
        <begin position="8"/>
        <end position="132"/>
    </location>
</feature>
<dbReference type="AlphaFoldDB" id="A0A7G7G596"/>
<proteinExistence type="predicted"/>
<accession>A0A7G7G596</accession>
<dbReference type="CDD" id="cd06433">
    <property type="entry name" value="GT_2_WfgS_like"/>
    <property type="match status" value="1"/>
</dbReference>
<name>A0A7G7G596_9BACT</name>
<organism evidence="2 3">
    <name type="scientific">Adhaeribacter swui</name>
    <dbReference type="NCBI Taxonomy" id="2086471"/>
    <lineage>
        <taxon>Bacteria</taxon>
        <taxon>Pseudomonadati</taxon>
        <taxon>Bacteroidota</taxon>
        <taxon>Cytophagia</taxon>
        <taxon>Cytophagales</taxon>
        <taxon>Hymenobacteraceae</taxon>
        <taxon>Adhaeribacter</taxon>
    </lineage>
</organism>
<dbReference type="Proteomes" id="UP000515237">
    <property type="component" value="Chromosome"/>
</dbReference>
<dbReference type="PANTHER" id="PTHR22916">
    <property type="entry name" value="GLYCOSYLTRANSFERASE"/>
    <property type="match status" value="1"/>
</dbReference>
<dbReference type="SUPFAM" id="SSF53448">
    <property type="entry name" value="Nucleotide-diphospho-sugar transferases"/>
    <property type="match status" value="1"/>
</dbReference>
<evidence type="ECO:0000313" key="3">
    <source>
        <dbReference type="Proteomes" id="UP000515237"/>
    </source>
</evidence>
<dbReference type="RefSeq" id="WP_185273110.1">
    <property type="nucleotide sequence ID" value="NZ_CP055156.1"/>
</dbReference>
<dbReference type="GO" id="GO:0016758">
    <property type="term" value="F:hexosyltransferase activity"/>
    <property type="evidence" value="ECO:0007669"/>
    <property type="project" value="UniProtKB-ARBA"/>
</dbReference>
<reference evidence="2 3" key="1">
    <citation type="journal article" date="2018" name="Int. J. Syst. Evol. Microbiol.">
        <title>Adhaeribacter swui sp. nov., isolated from wet mud.</title>
        <authorList>
            <person name="Kim D.U."/>
            <person name="Kim K.W."/>
            <person name="Kang M.S."/>
            <person name="Kim J.Y."/>
            <person name="Jang J.H."/>
            <person name="Kim M.K."/>
        </authorList>
    </citation>
    <scope>NUCLEOTIDE SEQUENCE [LARGE SCALE GENOMIC DNA]</scope>
    <source>
        <strain evidence="2 3">KCTC 52873</strain>
    </source>
</reference>
<dbReference type="KEGG" id="aswu:HUW51_06140"/>
<protein>
    <submittedName>
        <fullName evidence="2">Glycosyltransferase</fullName>
    </submittedName>
</protein>
<dbReference type="InterPro" id="IPR029044">
    <property type="entry name" value="Nucleotide-diphossugar_trans"/>
</dbReference>
<keyword evidence="3" id="KW-1185">Reference proteome</keyword>
<evidence type="ECO:0000259" key="1">
    <source>
        <dbReference type="Pfam" id="PF00535"/>
    </source>
</evidence>
<sequence length="254" mass="29457">MTNNILVSIITPSYNQGSYIEETILSVINQTYKNIQYIVVDGGSSDNTMEIVNKYKDKIDIIIHEKDNGQSEAINKGFKLSKGELVGWINSDDLLYPECVEKIVELYHSKPNGSIYYNAYGKMIDGKGDTIKEYCIIIPNKDYLLNHDYRVSQPGSFYNKAMLKKVNYLDESIHYCMDLDLWLRLLNFAPIYYTTYPPLSCFRIWEETKTSTGGQKFFNDIRLVLLKNGAKKYAKTVVKTYWYSFKARIKDLIK</sequence>
<gene>
    <name evidence="2" type="ORF">HUW51_06140</name>
</gene>
<evidence type="ECO:0000313" key="2">
    <source>
        <dbReference type="EMBL" id="QNF32330.1"/>
    </source>
</evidence>
<dbReference type="InterPro" id="IPR001173">
    <property type="entry name" value="Glyco_trans_2-like"/>
</dbReference>
<dbReference type="Gene3D" id="3.90.550.10">
    <property type="entry name" value="Spore Coat Polysaccharide Biosynthesis Protein SpsA, Chain A"/>
    <property type="match status" value="1"/>
</dbReference>